<dbReference type="OrthoDB" id="1933717at2759"/>
<dbReference type="InterPro" id="IPR036291">
    <property type="entry name" value="NAD(P)-bd_dom_sf"/>
</dbReference>
<dbReference type="InterPro" id="IPR002347">
    <property type="entry name" value="SDR_fam"/>
</dbReference>
<dbReference type="GeneID" id="19301633"/>
<protein>
    <submittedName>
        <fullName evidence="1">Uncharacterized protein</fullName>
    </submittedName>
</protein>
<evidence type="ECO:0000313" key="2">
    <source>
        <dbReference type="Proteomes" id="UP000030669"/>
    </source>
</evidence>
<dbReference type="KEGG" id="gtr:GLOTRDRAFT_127943"/>
<name>S7RWA8_GLOTA</name>
<sequence length="188" mass="20922">MDPHPEQLAIAEHHDVYPGIDLNSRLKDAAKGKIVYTTCVWVQAEEMEKRRSMPTYAQAGTSGLFVTARSKETLASVAEKAQKLAPTVAIKLYAVDVTDAKAAGESVKQCAESRNRERWLRRKRVKIGDADPEEWWMSMIVNIRGTFNVIHHTIKHLVAATGHAILVSSIGAQIDCQEQAHPRLRSTP</sequence>
<dbReference type="Proteomes" id="UP000030669">
    <property type="component" value="Unassembled WGS sequence"/>
</dbReference>
<accession>S7RWA8</accession>
<dbReference type="SUPFAM" id="SSF51735">
    <property type="entry name" value="NAD(P)-binding Rossmann-fold domains"/>
    <property type="match status" value="1"/>
</dbReference>
<dbReference type="RefSeq" id="XP_007864659.1">
    <property type="nucleotide sequence ID" value="XM_007866468.1"/>
</dbReference>
<evidence type="ECO:0000313" key="1">
    <source>
        <dbReference type="EMBL" id="EPQ57589.1"/>
    </source>
</evidence>
<dbReference type="HOGENOM" id="CLU_1441192_0_0_1"/>
<dbReference type="OMA" id="DWWRNFE"/>
<proteinExistence type="predicted"/>
<reference evidence="1 2" key="1">
    <citation type="journal article" date="2012" name="Science">
        <title>The Paleozoic origin of enzymatic lignin decomposition reconstructed from 31 fungal genomes.</title>
        <authorList>
            <person name="Floudas D."/>
            <person name="Binder M."/>
            <person name="Riley R."/>
            <person name="Barry K."/>
            <person name="Blanchette R.A."/>
            <person name="Henrissat B."/>
            <person name="Martinez A.T."/>
            <person name="Otillar R."/>
            <person name="Spatafora J.W."/>
            <person name="Yadav J.S."/>
            <person name="Aerts A."/>
            <person name="Benoit I."/>
            <person name="Boyd A."/>
            <person name="Carlson A."/>
            <person name="Copeland A."/>
            <person name="Coutinho P.M."/>
            <person name="de Vries R.P."/>
            <person name="Ferreira P."/>
            <person name="Findley K."/>
            <person name="Foster B."/>
            <person name="Gaskell J."/>
            <person name="Glotzer D."/>
            <person name="Gorecki P."/>
            <person name="Heitman J."/>
            <person name="Hesse C."/>
            <person name="Hori C."/>
            <person name="Igarashi K."/>
            <person name="Jurgens J.A."/>
            <person name="Kallen N."/>
            <person name="Kersten P."/>
            <person name="Kohler A."/>
            <person name="Kuees U."/>
            <person name="Kumar T.K.A."/>
            <person name="Kuo A."/>
            <person name="LaButti K."/>
            <person name="Larrondo L.F."/>
            <person name="Lindquist E."/>
            <person name="Ling A."/>
            <person name="Lombard V."/>
            <person name="Lucas S."/>
            <person name="Lundell T."/>
            <person name="Martin R."/>
            <person name="McLaughlin D.J."/>
            <person name="Morgenstern I."/>
            <person name="Morin E."/>
            <person name="Murat C."/>
            <person name="Nagy L.G."/>
            <person name="Nolan M."/>
            <person name="Ohm R.A."/>
            <person name="Patyshakuliyeva A."/>
            <person name="Rokas A."/>
            <person name="Ruiz-Duenas F.J."/>
            <person name="Sabat G."/>
            <person name="Salamov A."/>
            <person name="Samejima M."/>
            <person name="Schmutz J."/>
            <person name="Slot J.C."/>
            <person name="St John F."/>
            <person name="Stenlid J."/>
            <person name="Sun H."/>
            <person name="Sun S."/>
            <person name="Syed K."/>
            <person name="Tsang A."/>
            <person name="Wiebenga A."/>
            <person name="Young D."/>
            <person name="Pisabarro A."/>
            <person name="Eastwood D.C."/>
            <person name="Martin F."/>
            <person name="Cullen D."/>
            <person name="Grigoriev I.V."/>
            <person name="Hibbett D.S."/>
        </authorList>
    </citation>
    <scope>NUCLEOTIDE SEQUENCE [LARGE SCALE GENOMIC DNA]</scope>
    <source>
        <strain evidence="1 2">ATCC 11539</strain>
    </source>
</reference>
<dbReference type="EMBL" id="KB469299">
    <property type="protein sequence ID" value="EPQ57589.1"/>
    <property type="molecule type" value="Genomic_DNA"/>
</dbReference>
<dbReference type="Pfam" id="PF00106">
    <property type="entry name" value="adh_short"/>
    <property type="match status" value="1"/>
</dbReference>
<gene>
    <name evidence="1" type="ORF">GLOTRDRAFT_127943</name>
</gene>
<dbReference type="Gene3D" id="3.40.50.720">
    <property type="entry name" value="NAD(P)-binding Rossmann-like Domain"/>
    <property type="match status" value="1"/>
</dbReference>
<organism evidence="1 2">
    <name type="scientific">Gloeophyllum trabeum (strain ATCC 11539 / FP-39264 / Madison 617)</name>
    <name type="common">Brown rot fungus</name>
    <dbReference type="NCBI Taxonomy" id="670483"/>
    <lineage>
        <taxon>Eukaryota</taxon>
        <taxon>Fungi</taxon>
        <taxon>Dikarya</taxon>
        <taxon>Basidiomycota</taxon>
        <taxon>Agaricomycotina</taxon>
        <taxon>Agaricomycetes</taxon>
        <taxon>Gloeophyllales</taxon>
        <taxon>Gloeophyllaceae</taxon>
        <taxon>Gloeophyllum</taxon>
    </lineage>
</organism>
<dbReference type="AlphaFoldDB" id="S7RWA8"/>
<keyword evidence="2" id="KW-1185">Reference proteome</keyword>